<name>A0ABV5EUE5_9MICO</name>
<evidence type="ECO:0000313" key="2">
    <source>
        <dbReference type="Proteomes" id="UP001589643"/>
    </source>
</evidence>
<sequence length="211" mass="23439">MSLLIFDQQDSEVVIITDTLVSTADRRPVGYAHKLWTYPDQRMVLAMTGTAAVGDLWNARILELIDDDTDIESIATRAQAELTAIHRQVTAVYGDHGTSTIYMWGFARGADELVRYVHRSKLGYAPERGSGQAFGHKPRAETFAPDLPETHAQVIELAIRLKQENDDSLSSEPVAIGGDLIATRLTPTSIEHQRWHRFEDHAELAAADTSD</sequence>
<keyword evidence="2" id="KW-1185">Reference proteome</keyword>
<dbReference type="EMBL" id="JBHLHV010000002">
    <property type="protein sequence ID" value="MFB8893581.1"/>
    <property type="molecule type" value="Genomic_DNA"/>
</dbReference>
<dbReference type="Proteomes" id="UP001589643">
    <property type="component" value="Unassembled WGS sequence"/>
</dbReference>
<comment type="caution">
    <text evidence="1">The sequence shown here is derived from an EMBL/GenBank/DDBJ whole genome shotgun (WGS) entry which is preliminary data.</text>
</comment>
<evidence type="ECO:0000313" key="1">
    <source>
        <dbReference type="EMBL" id="MFB8893581.1"/>
    </source>
</evidence>
<organism evidence="1 2">
    <name type="scientific">Microbacterium plantarum</name>
    <dbReference type="NCBI Taxonomy" id="1816425"/>
    <lineage>
        <taxon>Bacteria</taxon>
        <taxon>Bacillati</taxon>
        <taxon>Actinomycetota</taxon>
        <taxon>Actinomycetes</taxon>
        <taxon>Micrococcales</taxon>
        <taxon>Microbacteriaceae</taxon>
        <taxon>Microbacterium</taxon>
    </lineage>
</organism>
<proteinExistence type="predicted"/>
<accession>A0ABV5EUE5</accession>
<reference evidence="1 2" key="1">
    <citation type="submission" date="2024-08" db="EMBL/GenBank/DDBJ databases">
        <title>Heavy metals resistant antinobacteria isolated from wastewater.</title>
        <authorList>
            <person name="Roman Ponce B."/>
            <person name="Blanco Mercado M.A."/>
            <person name="Avila Aldana I.N."/>
            <person name="Morales Arrieta S."/>
        </authorList>
    </citation>
    <scope>NUCLEOTIDE SEQUENCE [LARGE SCALE GENOMIC DNA]</scope>
    <source>
        <strain evidence="2">sma-1</strain>
    </source>
</reference>
<protein>
    <submittedName>
        <fullName evidence="1">Uncharacterized protein</fullName>
    </submittedName>
</protein>
<gene>
    <name evidence="1" type="ORF">AB7P39_12095</name>
</gene>
<dbReference type="RefSeq" id="WP_378719263.1">
    <property type="nucleotide sequence ID" value="NZ_JBHLHV010000002.1"/>
</dbReference>